<dbReference type="Pfam" id="PF15632">
    <property type="entry name" value="ATPgrasp_Ter"/>
    <property type="match status" value="1"/>
</dbReference>
<evidence type="ECO:0000256" key="4">
    <source>
        <dbReference type="PROSITE-ProRule" id="PRU00409"/>
    </source>
</evidence>
<proteinExistence type="predicted"/>
<feature type="domain" description="ATP-grasp" evidence="5">
    <location>
        <begin position="122"/>
        <end position="293"/>
    </location>
</feature>
<dbReference type="EMBL" id="CP000916">
    <property type="protein sequence ID" value="ACM23996.1"/>
    <property type="molecule type" value="Genomic_DNA"/>
</dbReference>
<evidence type="ECO:0000313" key="7">
    <source>
        <dbReference type="Proteomes" id="UP000000445"/>
    </source>
</evidence>
<evidence type="ECO:0000256" key="2">
    <source>
        <dbReference type="ARBA" id="ARBA00022741"/>
    </source>
</evidence>
<name>B9KAL3_THENN</name>
<keyword evidence="7" id="KW-1185">Reference proteome</keyword>
<dbReference type="GO" id="GO:0005524">
    <property type="term" value="F:ATP binding"/>
    <property type="evidence" value="ECO:0007669"/>
    <property type="project" value="UniProtKB-UniRule"/>
</dbReference>
<keyword evidence="2 4" id="KW-0547">Nucleotide-binding</keyword>
<evidence type="ECO:0000313" key="6">
    <source>
        <dbReference type="EMBL" id="ACM23996.1"/>
    </source>
</evidence>
<evidence type="ECO:0000256" key="3">
    <source>
        <dbReference type="ARBA" id="ARBA00022840"/>
    </source>
</evidence>
<dbReference type="GO" id="GO:0016874">
    <property type="term" value="F:ligase activity"/>
    <property type="evidence" value="ECO:0007669"/>
    <property type="project" value="UniProtKB-KW"/>
</dbReference>
<keyword evidence="1" id="KW-0436">Ligase</keyword>
<reference evidence="6 7" key="1">
    <citation type="journal article" date="2009" name="Biosci. Biotechnol. Biochem.">
        <title>WeGAS: a web-based microbial genome annotation system.</title>
        <authorList>
            <person name="Lee D."/>
            <person name="Seo H."/>
            <person name="Park C."/>
            <person name="Park K."/>
        </authorList>
    </citation>
    <scope>NUCLEOTIDE SEQUENCE [LARGE SCALE GENOMIC DNA]</scope>
    <source>
        <strain evidence="7">ATCC 49049 / DSM 4359 / NBRC 107923 / NS-E</strain>
    </source>
</reference>
<accession>B9KAL3</accession>
<keyword evidence="3 4" id="KW-0067">ATP-binding</keyword>
<dbReference type="InterPro" id="IPR052032">
    <property type="entry name" value="ATP-dep_AA_Ligase"/>
</dbReference>
<evidence type="ECO:0000259" key="5">
    <source>
        <dbReference type="PROSITE" id="PS50975"/>
    </source>
</evidence>
<dbReference type="Gene3D" id="3.40.50.20">
    <property type="match status" value="1"/>
</dbReference>
<dbReference type="KEGG" id="tna:CTN_1820"/>
<sequence>MEMVKILIGSCGGLTGLYLAKVLRKMDIGERFEIYGFDITTKVPTKFFLDKLFVISRSSEEKEFIDQLIEILNKERIDIYIPVHSEECRVVSKYQTEILKRSRSKFMISPYETFKMLDNKANAYKILKGIGLKTPKIYTSYHDVDEFPVVVKPAVGSGSRGFFICRNREELELATTIYRDALIMEYIDGKEYTVDAFFNKKGELVTYNQRIRIKTLGGAAVISENDFSIDVRDQIEKIAAKCKIFGPANFQFFLTPENEVIFTDINLRFASGGLPLSVESGSNIVKLLILELLGKPYNPSEFQSDRKKRIMYRYFEEMFEVTEG</sequence>
<dbReference type="InterPro" id="IPR013815">
    <property type="entry name" value="ATP_grasp_subdomain_1"/>
</dbReference>
<dbReference type="SUPFAM" id="SSF56059">
    <property type="entry name" value="Glutathione synthetase ATP-binding domain-like"/>
    <property type="match status" value="1"/>
</dbReference>
<evidence type="ECO:0000256" key="1">
    <source>
        <dbReference type="ARBA" id="ARBA00022598"/>
    </source>
</evidence>
<dbReference type="Gene3D" id="3.30.1490.20">
    <property type="entry name" value="ATP-grasp fold, A domain"/>
    <property type="match status" value="1"/>
</dbReference>
<dbReference type="GO" id="GO:0046872">
    <property type="term" value="F:metal ion binding"/>
    <property type="evidence" value="ECO:0007669"/>
    <property type="project" value="InterPro"/>
</dbReference>
<dbReference type="eggNOG" id="COG1181">
    <property type="taxonomic scope" value="Bacteria"/>
</dbReference>
<dbReference type="PANTHER" id="PTHR43585:SF2">
    <property type="entry name" value="ATP-GRASP ENZYME FSQD"/>
    <property type="match status" value="1"/>
</dbReference>
<organism evidence="6 7">
    <name type="scientific">Thermotoga neapolitana (strain ATCC 49049 / DSM 4359 / NBRC 107923 / NS-E)</name>
    <dbReference type="NCBI Taxonomy" id="309803"/>
    <lineage>
        <taxon>Bacteria</taxon>
        <taxon>Thermotogati</taxon>
        <taxon>Thermotogota</taxon>
        <taxon>Thermotogae</taxon>
        <taxon>Thermotogales</taxon>
        <taxon>Thermotogaceae</taxon>
        <taxon>Thermotoga</taxon>
    </lineage>
</organism>
<dbReference type="STRING" id="309803.CTN_1820"/>
<dbReference type="Proteomes" id="UP000000445">
    <property type="component" value="Chromosome"/>
</dbReference>
<gene>
    <name evidence="6" type="ordered locus">CTN_1820</name>
</gene>
<dbReference type="AlphaFoldDB" id="B9KAL3"/>
<dbReference type="HOGENOM" id="CLU_052967_0_0_0"/>
<dbReference type="PANTHER" id="PTHR43585">
    <property type="entry name" value="FUMIPYRROLE BIOSYNTHESIS PROTEIN C"/>
    <property type="match status" value="1"/>
</dbReference>
<protein>
    <recommendedName>
        <fullName evidence="5">ATP-grasp domain-containing protein</fullName>
    </recommendedName>
</protein>
<dbReference type="Gene3D" id="3.30.470.20">
    <property type="entry name" value="ATP-grasp fold, B domain"/>
    <property type="match status" value="1"/>
</dbReference>
<dbReference type="PROSITE" id="PS50975">
    <property type="entry name" value="ATP_GRASP"/>
    <property type="match status" value="1"/>
</dbReference>
<dbReference type="InterPro" id="IPR011761">
    <property type="entry name" value="ATP-grasp"/>
</dbReference>